<dbReference type="AlphaFoldDB" id="A0A9W7A906"/>
<dbReference type="EMBL" id="BRXZ01001219">
    <property type="protein sequence ID" value="GMH65640.1"/>
    <property type="molecule type" value="Genomic_DNA"/>
</dbReference>
<keyword evidence="3 6" id="KW-0812">Transmembrane</keyword>
<keyword evidence="8" id="KW-1185">Reference proteome</keyword>
<comment type="caution">
    <text evidence="7">The sequence shown here is derived from an EMBL/GenBank/DDBJ whole genome shotgun (WGS) entry which is preliminary data.</text>
</comment>
<gene>
    <name evidence="7" type="ORF">TrRE_jg9110</name>
</gene>
<organism evidence="7 8">
    <name type="scientific">Triparma retinervis</name>
    <dbReference type="NCBI Taxonomy" id="2557542"/>
    <lineage>
        <taxon>Eukaryota</taxon>
        <taxon>Sar</taxon>
        <taxon>Stramenopiles</taxon>
        <taxon>Ochrophyta</taxon>
        <taxon>Bolidophyceae</taxon>
        <taxon>Parmales</taxon>
        <taxon>Triparmaceae</taxon>
        <taxon>Triparma</taxon>
    </lineage>
</organism>
<evidence type="ECO:0000256" key="5">
    <source>
        <dbReference type="ARBA" id="ARBA00023136"/>
    </source>
</evidence>
<comment type="subcellular location">
    <subcellularLocation>
        <location evidence="1">Membrane</location>
        <topology evidence="1">Multi-pass membrane protein</topology>
    </subcellularLocation>
</comment>
<dbReference type="GO" id="GO:0016020">
    <property type="term" value="C:membrane"/>
    <property type="evidence" value="ECO:0007669"/>
    <property type="project" value="UniProtKB-SubCell"/>
</dbReference>
<reference evidence="7" key="1">
    <citation type="submission" date="2022-07" db="EMBL/GenBank/DDBJ databases">
        <title>Genome analysis of Parmales, a sister group of diatoms, reveals the evolutionary specialization of diatoms from phago-mixotrophs to photoautotrophs.</title>
        <authorList>
            <person name="Ban H."/>
            <person name="Sato S."/>
            <person name="Yoshikawa S."/>
            <person name="Kazumasa Y."/>
            <person name="Nakamura Y."/>
            <person name="Ichinomiya M."/>
            <person name="Saitoh K."/>
            <person name="Sato N."/>
            <person name="Blanc-Mathieu R."/>
            <person name="Endo H."/>
            <person name="Kuwata A."/>
            <person name="Ogata H."/>
        </authorList>
    </citation>
    <scope>NUCLEOTIDE SEQUENCE</scope>
</reference>
<comment type="similarity">
    <text evidence="2">Belongs to the TMEM151 family.</text>
</comment>
<feature type="transmembrane region" description="Helical" evidence="6">
    <location>
        <begin position="40"/>
        <end position="65"/>
    </location>
</feature>
<evidence type="ECO:0000256" key="1">
    <source>
        <dbReference type="ARBA" id="ARBA00004141"/>
    </source>
</evidence>
<keyword evidence="5 6" id="KW-0472">Membrane</keyword>
<sequence>MVAENTSANGWVTTTRRFGNHAHNTIRNTKIRAQSGSTCLCGLTCESFSSLIWVLGLITLLVYFIKNEIYVRNNCPEGDPCGGWGDDYNSTCCTSSSTASSALTAFCVLYGFMLVGILCCSPTGTYLSRKSSPGAMEGYIRSTRSKRMNVTTSVNCYHMETRTSGTGKNRKTKRVRVTTFGTTEIFEYEYCLDRTPAGVIAGDYGIVRVDTRVEYEFGPGAKAAFEAQGQRMLQQNRHRDRQIEKITRFEVKDIRDRLLLVTEEGSRDWRISRLAYFCASALLLAPLYQRWFTRKSGQANFCVKKKLYLSAGDAAAVEPEIAVAEVALADSAVVQVDGTDDGVVHVHAIPICAANESDYWERLEQLEAQRRGLSGFVRRDDPPLPPPPPSYAAGALEYSNTFDSSISFDSSTL</sequence>
<evidence type="ECO:0000313" key="8">
    <source>
        <dbReference type="Proteomes" id="UP001165082"/>
    </source>
</evidence>
<evidence type="ECO:0000256" key="4">
    <source>
        <dbReference type="ARBA" id="ARBA00022989"/>
    </source>
</evidence>
<protein>
    <recommendedName>
        <fullName evidence="9">Transmembrane protein</fullName>
    </recommendedName>
</protein>
<evidence type="ECO:0008006" key="9">
    <source>
        <dbReference type="Google" id="ProtNLM"/>
    </source>
</evidence>
<name>A0A9W7A906_9STRA</name>
<dbReference type="PANTHER" id="PTHR31893">
    <property type="entry name" value="TRANSMEMBRANE PROTEIN 151 HOMOLOG"/>
    <property type="match status" value="1"/>
</dbReference>
<evidence type="ECO:0000256" key="6">
    <source>
        <dbReference type="SAM" id="Phobius"/>
    </source>
</evidence>
<feature type="transmembrane region" description="Helical" evidence="6">
    <location>
        <begin position="103"/>
        <end position="127"/>
    </location>
</feature>
<dbReference type="Proteomes" id="UP001165082">
    <property type="component" value="Unassembled WGS sequence"/>
</dbReference>
<dbReference type="OrthoDB" id="188282at2759"/>
<dbReference type="InterPro" id="IPR026767">
    <property type="entry name" value="Tmem151"/>
</dbReference>
<keyword evidence="4 6" id="KW-1133">Transmembrane helix</keyword>
<evidence type="ECO:0000256" key="3">
    <source>
        <dbReference type="ARBA" id="ARBA00022692"/>
    </source>
</evidence>
<evidence type="ECO:0000256" key="2">
    <source>
        <dbReference type="ARBA" id="ARBA00009583"/>
    </source>
</evidence>
<accession>A0A9W7A906</accession>
<proteinExistence type="inferred from homology"/>
<evidence type="ECO:0000313" key="7">
    <source>
        <dbReference type="EMBL" id="GMH65640.1"/>
    </source>
</evidence>
<dbReference type="PANTHER" id="PTHR31893:SF5">
    <property type="entry name" value="TRANSMEMBRANE PROTEIN 151 HOMOLOG"/>
    <property type="match status" value="1"/>
</dbReference>